<evidence type="ECO:0000313" key="3">
    <source>
        <dbReference type="Proteomes" id="UP000800041"/>
    </source>
</evidence>
<feature type="region of interest" description="Disordered" evidence="1">
    <location>
        <begin position="121"/>
        <end position="169"/>
    </location>
</feature>
<accession>A0A6G1H4F9</accession>
<feature type="compositionally biased region" description="Polar residues" evidence="1">
    <location>
        <begin position="121"/>
        <end position="141"/>
    </location>
</feature>
<keyword evidence="3" id="KW-1185">Reference proteome</keyword>
<name>A0A6G1H4F9_9PEZI</name>
<dbReference type="EMBL" id="ML977151">
    <property type="protein sequence ID" value="KAF1987848.1"/>
    <property type="molecule type" value="Genomic_DNA"/>
</dbReference>
<evidence type="ECO:0000256" key="1">
    <source>
        <dbReference type="SAM" id="MobiDB-lite"/>
    </source>
</evidence>
<evidence type="ECO:0000313" key="2">
    <source>
        <dbReference type="EMBL" id="KAF1987848.1"/>
    </source>
</evidence>
<proteinExistence type="predicted"/>
<protein>
    <submittedName>
        <fullName evidence="2">Uncharacterized protein</fullName>
    </submittedName>
</protein>
<dbReference type="AlphaFoldDB" id="A0A6G1H4F9"/>
<sequence>MTYIEAMEADNLEIGSVPQLIQAGNYSRYELRLIRVWEMIHMRVLHKLNSELRDEERGGRGFPGPNVPGENNPRESSSEDIVQGQSCKLFGQSADPWVFILDAMTHHLAFGQVNTVKGSSSIQTTENENPANAGSLTQNGSAPVKLERRSSSFSEMGRVPEQNASHAPPAYTATAAYPAGYPIAPPPGYRPAQQSKSTMYYPATKHTRNENWVSQPLSFTPVNPGVSHTHTPSLFSDGSRPIAPSTAVTNANTTPNVLPINAPGARHYWNHAYRSRVRDRTPASLTPAAIATIASAAIASANAAPAAPHPTPSAEEPPILRYSCPVPGCTFMTPDLPNVNTRLSMSSHWRGKHRADFGDCRLYFEASGLEFPPGKKNA</sequence>
<feature type="region of interest" description="Disordered" evidence="1">
    <location>
        <begin position="53"/>
        <end position="83"/>
    </location>
</feature>
<gene>
    <name evidence="2" type="ORF">K402DRAFT_392644</name>
</gene>
<dbReference type="Proteomes" id="UP000800041">
    <property type="component" value="Unassembled WGS sequence"/>
</dbReference>
<reference evidence="2" key="1">
    <citation type="journal article" date="2020" name="Stud. Mycol.">
        <title>101 Dothideomycetes genomes: a test case for predicting lifestyles and emergence of pathogens.</title>
        <authorList>
            <person name="Haridas S."/>
            <person name="Albert R."/>
            <person name="Binder M."/>
            <person name="Bloem J."/>
            <person name="Labutti K."/>
            <person name="Salamov A."/>
            <person name="Andreopoulos B."/>
            <person name="Baker S."/>
            <person name="Barry K."/>
            <person name="Bills G."/>
            <person name="Bluhm B."/>
            <person name="Cannon C."/>
            <person name="Castanera R."/>
            <person name="Culley D."/>
            <person name="Daum C."/>
            <person name="Ezra D."/>
            <person name="Gonzalez J."/>
            <person name="Henrissat B."/>
            <person name="Kuo A."/>
            <person name="Liang C."/>
            <person name="Lipzen A."/>
            <person name="Lutzoni F."/>
            <person name="Magnuson J."/>
            <person name="Mondo S."/>
            <person name="Nolan M."/>
            <person name="Ohm R."/>
            <person name="Pangilinan J."/>
            <person name="Park H.-J."/>
            <person name="Ramirez L."/>
            <person name="Alfaro M."/>
            <person name="Sun H."/>
            <person name="Tritt A."/>
            <person name="Yoshinaga Y."/>
            <person name="Zwiers L.-H."/>
            <person name="Turgeon B."/>
            <person name="Goodwin S."/>
            <person name="Spatafora J."/>
            <person name="Crous P."/>
            <person name="Grigoriev I."/>
        </authorList>
    </citation>
    <scope>NUCLEOTIDE SEQUENCE</scope>
    <source>
        <strain evidence="2">CBS 113979</strain>
    </source>
</reference>
<organism evidence="2 3">
    <name type="scientific">Aulographum hederae CBS 113979</name>
    <dbReference type="NCBI Taxonomy" id="1176131"/>
    <lineage>
        <taxon>Eukaryota</taxon>
        <taxon>Fungi</taxon>
        <taxon>Dikarya</taxon>
        <taxon>Ascomycota</taxon>
        <taxon>Pezizomycotina</taxon>
        <taxon>Dothideomycetes</taxon>
        <taxon>Pleosporomycetidae</taxon>
        <taxon>Aulographales</taxon>
        <taxon>Aulographaceae</taxon>
    </lineage>
</organism>